<dbReference type="EMBL" id="JAHUZN010000005">
    <property type="protein sequence ID" value="KAG8492958.1"/>
    <property type="molecule type" value="Genomic_DNA"/>
</dbReference>
<feature type="domain" description="Prolamin-like" evidence="4">
    <location>
        <begin position="35"/>
        <end position="105"/>
    </location>
</feature>
<feature type="domain" description="Prolamin-like" evidence="4">
    <location>
        <begin position="181"/>
        <end position="252"/>
    </location>
</feature>
<dbReference type="Proteomes" id="UP000701853">
    <property type="component" value="Chromosome 5"/>
</dbReference>
<evidence type="ECO:0000259" key="4">
    <source>
        <dbReference type="Pfam" id="PF05617"/>
    </source>
</evidence>
<protein>
    <recommendedName>
        <fullName evidence="4">Prolamin-like domain-containing protein</fullName>
    </recommendedName>
</protein>
<gene>
    <name evidence="5" type="ORF">CXB51_012671</name>
</gene>
<feature type="signal peptide" evidence="3">
    <location>
        <begin position="1"/>
        <end position="22"/>
    </location>
</feature>
<organism evidence="5 6">
    <name type="scientific">Gossypium anomalum</name>
    <dbReference type="NCBI Taxonomy" id="47600"/>
    <lineage>
        <taxon>Eukaryota</taxon>
        <taxon>Viridiplantae</taxon>
        <taxon>Streptophyta</taxon>
        <taxon>Embryophyta</taxon>
        <taxon>Tracheophyta</taxon>
        <taxon>Spermatophyta</taxon>
        <taxon>Magnoliopsida</taxon>
        <taxon>eudicotyledons</taxon>
        <taxon>Gunneridae</taxon>
        <taxon>Pentapetalae</taxon>
        <taxon>rosids</taxon>
        <taxon>malvids</taxon>
        <taxon>Malvales</taxon>
        <taxon>Malvaceae</taxon>
        <taxon>Malvoideae</taxon>
        <taxon>Gossypium</taxon>
    </lineage>
</organism>
<dbReference type="OrthoDB" id="946177at2759"/>
<feature type="domain" description="Prolamin-like" evidence="4">
    <location>
        <begin position="299"/>
        <end position="358"/>
    </location>
</feature>
<feature type="chain" id="PRO_5035248125" description="Prolamin-like domain-containing protein" evidence="3">
    <location>
        <begin position="23"/>
        <end position="369"/>
    </location>
</feature>
<comment type="caution">
    <text evidence="5">The sequence shown here is derived from an EMBL/GenBank/DDBJ whole genome shotgun (WGS) entry which is preliminary data.</text>
</comment>
<dbReference type="PANTHER" id="PTHR31951:SF22">
    <property type="entry name" value="ECA1 GAMETOGENESIS RELATED FAMILY"/>
    <property type="match status" value="1"/>
</dbReference>
<name>A0A8J5Z2U6_9ROSI</name>
<dbReference type="Pfam" id="PF05617">
    <property type="entry name" value="Prolamin_like"/>
    <property type="match status" value="3"/>
</dbReference>
<evidence type="ECO:0000256" key="1">
    <source>
        <dbReference type="ARBA" id="ARBA00022729"/>
    </source>
</evidence>
<reference evidence="5 6" key="1">
    <citation type="journal article" date="2021" name="bioRxiv">
        <title>The Gossypium anomalum genome as a resource for cotton improvement and evolutionary analysis of hybrid incompatibility.</title>
        <authorList>
            <person name="Grover C.E."/>
            <person name="Yuan D."/>
            <person name="Arick M.A."/>
            <person name="Miller E.R."/>
            <person name="Hu G."/>
            <person name="Peterson D.G."/>
            <person name="Wendel J.F."/>
            <person name="Udall J.A."/>
        </authorList>
    </citation>
    <scope>NUCLEOTIDE SEQUENCE [LARGE SCALE GENOMIC DNA]</scope>
    <source>
        <strain evidence="5">JFW-Udall</strain>
        <tissue evidence="5">Leaf</tissue>
    </source>
</reference>
<dbReference type="AlphaFoldDB" id="A0A8J5Z2U6"/>
<keyword evidence="2" id="KW-0472">Membrane</keyword>
<proteinExistence type="predicted"/>
<accession>A0A8J5Z2U6</accession>
<feature type="transmembrane region" description="Helical" evidence="2">
    <location>
        <begin position="160"/>
        <end position="177"/>
    </location>
</feature>
<dbReference type="PANTHER" id="PTHR31951">
    <property type="entry name" value="BIFUNCTIONAL INHIBITOR/LIPID-TRANSFER PROTEIN/SEED STORAGE 2S ALBUMIN SUPERFAMILY PROTEIN-RELATED"/>
    <property type="match status" value="1"/>
</dbReference>
<sequence length="369" mass="40192">MASFNVYLVLVVLFLTCGAVMATKENDQIIKENNCETKMCLPCIIEAFTSIFNTGSVSNKCCDELVVLGKVCHSALVKRTLENPLFKDLNPTTIIAKSIQTWNNCLALIDSPSPGEAILKSSSKGILNVFIKIKDETPNMSATCLVWSGLTSDLRSMASFNVYSVLVVLFLTCGAIIKKNNCETKMGLPCVIEAFTSIFKTGSVSNKCYGKLVVLGKVCHSALVKRTLENPLFKDLNPTTIIAKSIQTWNNCLALIDSPCPAQNCSFVCISDIVLEASLKRVVKFNPSEIIFSCTKIKKAFTSIFKTGSVSNKCCGKLVVLGKVCHSALIKRTLENPLFKDLNPTTIIAKSIQTWNNCLALIDSPSPST</sequence>
<keyword evidence="2" id="KW-1133">Transmembrane helix</keyword>
<evidence type="ECO:0000256" key="2">
    <source>
        <dbReference type="SAM" id="Phobius"/>
    </source>
</evidence>
<keyword evidence="1 3" id="KW-0732">Signal</keyword>
<keyword evidence="2" id="KW-0812">Transmembrane</keyword>
<evidence type="ECO:0000313" key="5">
    <source>
        <dbReference type="EMBL" id="KAG8492958.1"/>
    </source>
</evidence>
<dbReference type="InterPro" id="IPR008502">
    <property type="entry name" value="Prolamin-like"/>
</dbReference>
<evidence type="ECO:0000313" key="6">
    <source>
        <dbReference type="Proteomes" id="UP000701853"/>
    </source>
</evidence>
<keyword evidence="6" id="KW-1185">Reference proteome</keyword>
<evidence type="ECO:0000256" key="3">
    <source>
        <dbReference type="SAM" id="SignalP"/>
    </source>
</evidence>